<dbReference type="EMBL" id="JAAIUW010000011">
    <property type="protein sequence ID" value="KAF7808301.1"/>
    <property type="molecule type" value="Genomic_DNA"/>
</dbReference>
<feature type="region of interest" description="Disordered" evidence="1">
    <location>
        <begin position="1"/>
        <end position="28"/>
    </location>
</feature>
<feature type="compositionally biased region" description="Polar residues" evidence="1">
    <location>
        <begin position="10"/>
        <end position="20"/>
    </location>
</feature>
<dbReference type="Proteomes" id="UP000634136">
    <property type="component" value="Unassembled WGS sequence"/>
</dbReference>
<organism evidence="2 3">
    <name type="scientific">Senna tora</name>
    <dbReference type="NCBI Taxonomy" id="362788"/>
    <lineage>
        <taxon>Eukaryota</taxon>
        <taxon>Viridiplantae</taxon>
        <taxon>Streptophyta</taxon>
        <taxon>Embryophyta</taxon>
        <taxon>Tracheophyta</taxon>
        <taxon>Spermatophyta</taxon>
        <taxon>Magnoliopsida</taxon>
        <taxon>eudicotyledons</taxon>
        <taxon>Gunneridae</taxon>
        <taxon>Pentapetalae</taxon>
        <taxon>rosids</taxon>
        <taxon>fabids</taxon>
        <taxon>Fabales</taxon>
        <taxon>Fabaceae</taxon>
        <taxon>Caesalpinioideae</taxon>
        <taxon>Cassia clade</taxon>
        <taxon>Senna</taxon>
    </lineage>
</organism>
<sequence length="28" mass="3193">MTAESKKTGKVTNYNHGRNSTNEKIRQV</sequence>
<comment type="caution">
    <text evidence="2">The sequence shown here is derived from an EMBL/GenBank/DDBJ whole genome shotgun (WGS) entry which is preliminary data.</text>
</comment>
<keyword evidence="3" id="KW-1185">Reference proteome</keyword>
<accession>A0A834SRN4</accession>
<name>A0A834SRN4_9FABA</name>
<evidence type="ECO:0000313" key="3">
    <source>
        <dbReference type="Proteomes" id="UP000634136"/>
    </source>
</evidence>
<evidence type="ECO:0000313" key="2">
    <source>
        <dbReference type="EMBL" id="KAF7808301.1"/>
    </source>
</evidence>
<proteinExistence type="predicted"/>
<dbReference type="AlphaFoldDB" id="A0A834SRN4"/>
<gene>
    <name evidence="2" type="ORF">G2W53_035044</name>
</gene>
<protein>
    <submittedName>
        <fullName evidence="2">Uncharacterized protein</fullName>
    </submittedName>
</protein>
<reference evidence="2" key="1">
    <citation type="submission" date="2020-09" db="EMBL/GenBank/DDBJ databases">
        <title>Genome-Enabled Discovery of Anthraquinone Biosynthesis in Senna tora.</title>
        <authorList>
            <person name="Kang S.-H."/>
            <person name="Pandey R.P."/>
            <person name="Lee C.-M."/>
            <person name="Sim J.-S."/>
            <person name="Jeong J.-T."/>
            <person name="Choi B.-S."/>
            <person name="Jung M."/>
            <person name="Ginzburg D."/>
            <person name="Zhao K."/>
            <person name="Won S.Y."/>
            <person name="Oh T.-J."/>
            <person name="Yu Y."/>
            <person name="Kim N.-H."/>
            <person name="Lee O.R."/>
            <person name="Lee T.-H."/>
            <person name="Bashyal P."/>
            <person name="Kim T.-S."/>
            <person name="Lee W.-H."/>
            <person name="Kawkins C."/>
            <person name="Kim C.-K."/>
            <person name="Kim J.S."/>
            <person name="Ahn B.O."/>
            <person name="Rhee S.Y."/>
            <person name="Sohng J.K."/>
        </authorList>
    </citation>
    <scope>NUCLEOTIDE SEQUENCE</scope>
    <source>
        <tissue evidence="2">Leaf</tissue>
    </source>
</reference>
<evidence type="ECO:0000256" key="1">
    <source>
        <dbReference type="SAM" id="MobiDB-lite"/>
    </source>
</evidence>